<evidence type="ECO:0000313" key="8">
    <source>
        <dbReference type="Proteomes" id="UP001195483"/>
    </source>
</evidence>
<dbReference type="InterPro" id="IPR036179">
    <property type="entry name" value="Ig-like_dom_sf"/>
</dbReference>
<proteinExistence type="predicted"/>
<accession>A0AAE0SQ97</accession>
<evidence type="ECO:0000259" key="5">
    <source>
        <dbReference type="PROSITE" id="PS50835"/>
    </source>
</evidence>
<dbReference type="SMART" id="SM00060">
    <property type="entry name" value="FN3"/>
    <property type="match status" value="2"/>
</dbReference>
<dbReference type="InterPro" id="IPR036116">
    <property type="entry name" value="FN3_sf"/>
</dbReference>
<evidence type="ECO:0000256" key="4">
    <source>
        <dbReference type="SAM" id="SignalP"/>
    </source>
</evidence>
<dbReference type="SUPFAM" id="SSF49265">
    <property type="entry name" value="Fibronectin type III"/>
    <property type="match status" value="1"/>
</dbReference>
<dbReference type="Gene3D" id="2.60.40.10">
    <property type="entry name" value="Immunoglobulins"/>
    <property type="match status" value="3"/>
</dbReference>
<feature type="signal peptide" evidence="4">
    <location>
        <begin position="1"/>
        <end position="33"/>
    </location>
</feature>
<feature type="compositionally biased region" description="Polar residues" evidence="2">
    <location>
        <begin position="529"/>
        <end position="543"/>
    </location>
</feature>
<feature type="domain" description="Fibronectin type-III" evidence="6">
    <location>
        <begin position="137"/>
        <end position="233"/>
    </location>
</feature>
<feature type="transmembrane region" description="Helical" evidence="3">
    <location>
        <begin position="341"/>
        <end position="363"/>
    </location>
</feature>
<comment type="caution">
    <text evidence="7">The sequence shown here is derived from an EMBL/GenBank/DDBJ whole genome shotgun (WGS) entry which is preliminary data.</text>
</comment>
<evidence type="ECO:0000256" key="3">
    <source>
        <dbReference type="SAM" id="Phobius"/>
    </source>
</evidence>
<feature type="domain" description="Ig-like" evidence="5">
    <location>
        <begin position="18"/>
        <end position="126"/>
    </location>
</feature>
<dbReference type="CDD" id="cd00063">
    <property type="entry name" value="FN3"/>
    <property type="match status" value="2"/>
</dbReference>
<name>A0AAE0SQ97_9BIVA</name>
<dbReference type="Proteomes" id="UP001195483">
    <property type="component" value="Unassembled WGS sequence"/>
</dbReference>
<gene>
    <name evidence="7" type="ORF">CHS0354_009592</name>
</gene>
<reference evidence="7" key="2">
    <citation type="journal article" date="2021" name="Genome Biol. Evol.">
        <title>Developing a high-quality reference genome for a parasitic bivalve with doubly uniparental inheritance (Bivalvia: Unionida).</title>
        <authorList>
            <person name="Smith C.H."/>
        </authorList>
    </citation>
    <scope>NUCLEOTIDE SEQUENCE</scope>
    <source>
        <strain evidence="7">CHS0354</strain>
        <tissue evidence="7">Mantle</tissue>
    </source>
</reference>
<evidence type="ECO:0000256" key="1">
    <source>
        <dbReference type="ARBA" id="ARBA00022737"/>
    </source>
</evidence>
<dbReference type="InterPro" id="IPR003599">
    <property type="entry name" value="Ig_sub"/>
</dbReference>
<dbReference type="PANTHER" id="PTHR13817">
    <property type="entry name" value="TITIN"/>
    <property type="match status" value="1"/>
</dbReference>
<protein>
    <submittedName>
        <fullName evidence="7">Uncharacterized protein</fullName>
    </submittedName>
</protein>
<dbReference type="InterPro" id="IPR050964">
    <property type="entry name" value="Striated_Muscle_Regulatory"/>
</dbReference>
<dbReference type="EMBL" id="JAEAOA010000613">
    <property type="protein sequence ID" value="KAK3595628.1"/>
    <property type="molecule type" value="Genomic_DNA"/>
</dbReference>
<dbReference type="PROSITE" id="PS50853">
    <property type="entry name" value="FN3"/>
    <property type="match status" value="2"/>
</dbReference>
<dbReference type="InterPro" id="IPR013106">
    <property type="entry name" value="Ig_V-set"/>
</dbReference>
<sequence length="664" mass="75273">MRMTLEVQSNFTRMRLTPQIVLFILWIFSHVLAEDWDKIFAPVGQTVDINCEVDFPVKDLLHTIWYKNGVPLASVEPSGEVSYYEETWSNKLTITTNFSLRIFTVKKEDAADYTCKIFTSAQNNLTYNNTMQLVVQVPEKPRIIDVSNRLPTSFVVNWEAPKKIDGILYSYHLQWGHNDTYKTRIITSHLTNPMSELLSGLEPYTRYYLRVAAYTGGGSSEYSDLFTAFTDVAGPEEPNITNYTVIDSHSIYVAWEEPKTFYKCVNRYFIHYWDPNHSNNHRELIADGEETEKLITGLRTNCIYKLKVAGVTDSIFSQSYYVGKFSEPVVFELTGVEPETISAGTLAGILIGVGTIVAFGLIVRYRRSHPHPVKSEDPDHVYTEIEHHWWWLGVSSMQRVSMCLGRVSMCLGRRGSRHSAANDAIFFSKDSDSVRTRTLPSVPLLLEGSVSVEMHERENVYNRLMKTDSIPYDELKFRKTGSGAHGSSGKGAKGKSSKWGQKSHQFYKDRLDKDLSPTEFENMEEDNSNTKLDNLNSISPNETSESKQEHEYFVLETSSAGSEDSAGKSSQRSFAPQYQMNTESSHASYELAKNVLNLDDKQNHSDDEFVSTSSSPSLITLIGIDQMTDDQSHLCTESTYNSDIENEDSTIKQNASSDDYMESI</sequence>
<feature type="region of interest" description="Disordered" evidence="2">
    <location>
        <begin position="520"/>
        <end position="549"/>
    </location>
</feature>
<reference evidence="7" key="1">
    <citation type="journal article" date="2021" name="Genome Biol. Evol.">
        <title>A High-Quality Reference Genome for a Parasitic Bivalve with Doubly Uniparental Inheritance (Bivalvia: Unionida).</title>
        <authorList>
            <person name="Smith C.H."/>
        </authorList>
    </citation>
    <scope>NUCLEOTIDE SEQUENCE</scope>
    <source>
        <strain evidence="7">CHS0354</strain>
    </source>
</reference>
<feature type="region of interest" description="Disordered" evidence="2">
    <location>
        <begin position="641"/>
        <end position="664"/>
    </location>
</feature>
<feature type="domain" description="Fibronectin type-III" evidence="6">
    <location>
        <begin position="234"/>
        <end position="337"/>
    </location>
</feature>
<evidence type="ECO:0000256" key="2">
    <source>
        <dbReference type="SAM" id="MobiDB-lite"/>
    </source>
</evidence>
<organism evidence="7 8">
    <name type="scientific">Potamilus streckersoni</name>
    <dbReference type="NCBI Taxonomy" id="2493646"/>
    <lineage>
        <taxon>Eukaryota</taxon>
        <taxon>Metazoa</taxon>
        <taxon>Spiralia</taxon>
        <taxon>Lophotrochozoa</taxon>
        <taxon>Mollusca</taxon>
        <taxon>Bivalvia</taxon>
        <taxon>Autobranchia</taxon>
        <taxon>Heteroconchia</taxon>
        <taxon>Palaeoheterodonta</taxon>
        <taxon>Unionida</taxon>
        <taxon>Unionoidea</taxon>
        <taxon>Unionidae</taxon>
        <taxon>Ambleminae</taxon>
        <taxon>Lampsilini</taxon>
        <taxon>Potamilus</taxon>
    </lineage>
</organism>
<dbReference type="SUPFAM" id="SSF48726">
    <property type="entry name" value="Immunoglobulin"/>
    <property type="match status" value="1"/>
</dbReference>
<dbReference type="InterPro" id="IPR007110">
    <property type="entry name" value="Ig-like_dom"/>
</dbReference>
<dbReference type="PROSITE" id="PS50835">
    <property type="entry name" value="IG_LIKE"/>
    <property type="match status" value="1"/>
</dbReference>
<dbReference type="Pfam" id="PF07686">
    <property type="entry name" value="V-set"/>
    <property type="match status" value="1"/>
</dbReference>
<dbReference type="SMART" id="SM00409">
    <property type="entry name" value="IG"/>
    <property type="match status" value="1"/>
</dbReference>
<evidence type="ECO:0000313" key="7">
    <source>
        <dbReference type="EMBL" id="KAK3595628.1"/>
    </source>
</evidence>
<evidence type="ECO:0000259" key="6">
    <source>
        <dbReference type="PROSITE" id="PS50853"/>
    </source>
</evidence>
<dbReference type="AlphaFoldDB" id="A0AAE0SQ97"/>
<dbReference type="InterPro" id="IPR003961">
    <property type="entry name" value="FN3_dom"/>
</dbReference>
<keyword evidence="3" id="KW-0812">Transmembrane</keyword>
<feature type="region of interest" description="Disordered" evidence="2">
    <location>
        <begin position="480"/>
        <end position="501"/>
    </location>
</feature>
<keyword evidence="8" id="KW-1185">Reference proteome</keyword>
<dbReference type="PANTHER" id="PTHR13817:SF166">
    <property type="entry name" value="NEURONAL IGCAM-RELATED"/>
    <property type="match status" value="1"/>
</dbReference>
<dbReference type="InterPro" id="IPR013783">
    <property type="entry name" value="Ig-like_fold"/>
</dbReference>
<keyword evidence="4" id="KW-0732">Signal</keyword>
<feature type="chain" id="PRO_5042155919" evidence="4">
    <location>
        <begin position="34"/>
        <end position="664"/>
    </location>
</feature>
<keyword evidence="1" id="KW-0677">Repeat</keyword>
<keyword evidence="3" id="KW-0472">Membrane</keyword>
<keyword evidence="3" id="KW-1133">Transmembrane helix</keyword>
<reference evidence="7" key="3">
    <citation type="submission" date="2023-05" db="EMBL/GenBank/DDBJ databases">
        <authorList>
            <person name="Smith C.H."/>
        </authorList>
    </citation>
    <scope>NUCLEOTIDE SEQUENCE</scope>
    <source>
        <strain evidence="7">CHS0354</strain>
        <tissue evidence="7">Mantle</tissue>
    </source>
</reference>
<dbReference type="Pfam" id="PF00041">
    <property type="entry name" value="fn3"/>
    <property type="match status" value="2"/>
</dbReference>